<keyword evidence="5 8" id="KW-0808">Transferase</keyword>
<dbReference type="GO" id="GO:0016740">
    <property type="term" value="F:transferase activity"/>
    <property type="evidence" value="ECO:0007669"/>
    <property type="project" value="UniProtKB-KW"/>
</dbReference>
<comment type="caution">
    <text evidence="10">The sequence shown here is derived from an EMBL/GenBank/DDBJ whole genome shotgun (WGS) entry which is preliminary data.</text>
</comment>
<dbReference type="EC" id="2.4.99.12" evidence="3 8"/>
<evidence type="ECO:0000256" key="3">
    <source>
        <dbReference type="ARBA" id="ARBA00012621"/>
    </source>
</evidence>
<evidence type="ECO:0000313" key="10">
    <source>
        <dbReference type="EMBL" id="MFC3141487.1"/>
    </source>
</evidence>
<keyword evidence="8" id="KW-0448">Lipopolysaccharide biosynthesis</keyword>
<evidence type="ECO:0000256" key="6">
    <source>
        <dbReference type="ARBA" id="ARBA00031445"/>
    </source>
</evidence>
<evidence type="ECO:0000256" key="2">
    <source>
        <dbReference type="ARBA" id="ARBA00004713"/>
    </source>
</evidence>
<dbReference type="RefSeq" id="WP_275632252.1">
    <property type="nucleotide sequence ID" value="NZ_JARGYD010000002.1"/>
</dbReference>
<dbReference type="PANTHER" id="PTHR42755">
    <property type="entry name" value="3-DEOXY-MANNO-OCTULOSONATE CYTIDYLYLTRANSFERASE"/>
    <property type="match status" value="1"/>
</dbReference>
<keyword evidence="8" id="KW-0472">Membrane</keyword>
<evidence type="ECO:0000256" key="4">
    <source>
        <dbReference type="ARBA" id="ARBA00019077"/>
    </source>
</evidence>
<dbReference type="PANTHER" id="PTHR42755:SF1">
    <property type="entry name" value="3-DEOXY-D-MANNO-OCTULOSONIC ACID TRANSFERASE, MITOCHONDRIAL-RELATED"/>
    <property type="match status" value="1"/>
</dbReference>
<dbReference type="EMBL" id="JBHRTB010000010">
    <property type="protein sequence ID" value="MFC3141487.1"/>
    <property type="molecule type" value="Genomic_DNA"/>
</dbReference>
<comment type="subcellular location">
    <subcellularLocation>
        <location evidence="8">Cell membrane</location>
    </subcellularLocation>
</comment>
<evidence type="ECO:0000256" key="1">
    <source>
        <dbReference type="ARBA" id="ARBA00003394"/>
    </source>
</evidence>
<comment type="pathway">
    <text evidence="2 8">Bacterial outer membrane biogenesis; LPS core biosynthesis.</text>
</comment>
<sequence>MANSLSLKLYLATRARSRRAARKPAATRNGADAARVMAGERNGEASAPRPDGPLLWIHTGQDSHALAARELAHRLRTERAELNILFTTTAEKRLDSTPDALSQLAPTDALSPVRRFLDHWQPSLTLWTEPDVRPALVTQTAKRDIPMFFVDAHTAPSEPHGWRFWPSLSGSLLADFRNVITGDRVKAGSLRRLGADPAKTEVIGYLEEGTAALPCNQAERDALAEELQGRPVWLAVRAADDELEPVLDAHRQALRRTHRLLLILVPEENGHHDGPDAGAELQAALQDQGFVTALRSAGDEPEAETQIYIADSIEELGLWYRLAAVSFLGQSLEASGGVNPFEPAALGSAIIHGPNVRSFRRAYGRLASAGATRMVRNPAQLYEALEELLQPDVAAMMAHEAWKVCTSGAEVTDRAMDLVLAELDAIEDR</sequence>
<dbReference type="InterPro" id="IPR038107">
    <property type="entry name" value="Glycos_transf_N_sf"/>
</dbReference>
<comment type="function">
    <text evidence="1 8">Involved in lipopolysaccharide (LPS) biosynthesis. Catalyzes the transfer of 3-deoxy-D-manno-octulosonate (Kdo) residue(s) from CMP-Kdo to lipid IV(A), the tetraacyldisaccharide-1,4'-bisphosphate precursor of lipid A.</text>
</comment>
<comment type="similarity">
    <text evidence="8">Belongs to the glycosyltransferase group 1 family.</text>
</comment>
<dbReference type="InterPro" id="IPR007507">
    <property type="entry name" value="Glycos_transf_N"/>
</dbReference>
<protein>
    <recommendedName>
        <fullName evidence="4 8">3-deoxy-D-manno-octulosonic acid transferase</fullName>
        <shortName evidence="8">Kdo transferase</shortName>
        <ecNumber evidence="3 8">2.4.99.12</ecNumber>
    </recommendedName>
    <alternativeName>
        <fullName evidence="6 8">Lipid IV(A) 3-deoxy-D-manno-octulosonic acid transferase</fullName>
    </alternativeName>
</protein>
<name>A0ABV7GP20_9RHOB</name>
<evidence type="ECO:0000313" key="11">
    <source>
        <dbReference type="Proteomes" id="UP001595632"/>
    </source>
</evidence>
<comment type="catalytic activity">
    <reaction evidence="7 8">
        <text>lipid IVA (E. coli) + CMP-3-deoxy-beta-D-manno-octulosonate = alpha-Kdo-(2-&gt;6)-lipid IVA (E. coli) + CMP + H(+)</text>
        <dbReference type="Rhea" id="RHEA:28066"/>
        <dbReference type="ChEBI" id="CHEBI:15378"/>
        <dbReference type="ChEBI" id="CHEBI:58603"/>
        <dbReference type="ChEBI" id="CHEBI:60364"/>
        <dbReference type="ChEBI" id="CHEBI:60377"/>
        <dbReference type="ChEBI" id="CHEBI:85987"/>
        <dbReference type="EC" id="2.4.99.12"/>
    </reaction>
</comment>
<evidence type="ECO:0000256" key="8">
    <source>
        <dbReference type="RuleBase" id="RU365103"/>
    </source>
</evidence>
<evidence type="ECO:0000259" key="9">
    <source>
        <dbReference type="Pfam" id="PF04413"/>
    </source>
</evidence>
<dbReference type="InterPro" id="IPR039901">
    <property type="entry name" value="Kdotransferase"/>
</dbReference>
<dbReference type="Gene3D" id="3.40.50.11720">
    <property type="entry name" value="3-Deoxy-D-manno-octulosonic-acid transferase, N-terminal domain"/>
    <property type="match status" value="1"/>
</dbReference>
<evidence type="ECO:0000256" key="5">
    <source>
        <dbReference type="ARBA" id="ARBA00022679"/>
    </source>
</evidence>
<evidence type="ECO:0000256" key="7">
    <source>
        <dbReference type="ARBA" id="ARBA00049183"/>
    </source>
</evidence>
<proteinExistence type="inferred from homology"/>
<organism evidence="10 11">
    <name type="scientific">Psychromarinibacter halotolerans</name>
    <dbReference type="NCBI Taxonomy" id="1775175"/>
    <lineage>
        <taxon>Bacteria</taxon>
        <taxon>Pseudomonadati</taxon>
        <taxon>Pseudomonadota</taxon>
        <taxon>Alphaproteobacteria</taxon>
        <taxon>Rhodobacterales</taxon>
        <taxon>Paracoccaceae</taxon>
        <taxon>Psychromarinibacter</taxon>
    </lineage>
</organism>
<gene>
    <name evidence="10" type="ORF">ACFOGP_02145</name>
</gene>
<feature type="domain" description="3-deoxy-D-manno-octulosonic-acid transferase N-terminal" evidence="9">
    <location>
        <begin position="40"/>
        <end position="205"/>
    </location>
</feature>
<dbReference type="Pfam" id="PF04413">
    <property type="entry name" value="Glycos_transf_N"/>
    <property type="match status" value="1"/>
</dbReference>
<reference evidence="11" key="1">
    <citation type="journal article" date="2019" name="Int. J. Syst. Evol. Microbiol.">
        <title>The Global Catalogue of Microorganisms (GCM) 10K type strain sequencing project: providing services to taxonomists for standard genome sequencing and annotation.</title>
        <authorList>
            <consortium name="The Broad Institute Genomics Platform"/>
            <consortium name="The Broad Institute Genome Sequencing Center for Infectious Disease"/>
            <person name="Wu L."/>
            <person name="Ma J."/>
        </authorList>
    </citation>
    <scope>NUCLEOTIDE SEQUENCE [LARGE SCALE GENOMIC DNA]</scope>
    <source>
        <strain evidence="11">KCTC 52366</strain>
    </source>
</reference>
<dbReference type="Proteomes" id="UP001595632">
    <property type="component" value="Unassembled WGS sequence"/>
</dbReference>
<accession>A0ABV7GP20</accession>
<keyword evidence="8" id="KW-1003">Cell membrane</keyword>
<dbReference type="Gene3D" id="3.40.50.2000">
    <property type="entry name" value="Glycogen Phosphorylase B"/>
    <property type="match status" value="1"/>
</dbReference>
<keyword evidence="11" id="KW-1185">Reference proteome</keyword>